<dbReference type="RefSeq" id="WP_380135881.1">
    <property type="nucleotide sequence ID" value="NZ_JBHLUI010000003.1"/>
</dbReference>
<evidence type="ECO:0000256" key="1">
    <source>
        <dbReference type="ARBA" id="ARBA00022598"/>
    </source>
</evidence>
<keyword evidence="6" id="KW-1185">Reference proteome</keyword>
<dbReference type="Gene3D" id="3.30.930.10">
    <property type="entry name" value="Bira Bifunctional Protein, Domain 2"/>
    <property type="match status" value="1"/>
</dbReference>
<reference evidence="5 6" key="1">
    <citation type="submission" date="2024-09" db="EMBL/GenBank/DDBJ databases">
        <authorList>
            <person name="Sun Q."/>
            <person name="Mori K."/>
        </authorList>
    </citation>
    <scope>NUCLEOTIDE SEQUENCE [LARGE SCALE GENOMIC DNA]</scope>
    <source>
        <strain evidence="5 6">TISTR 1856</strain>
    </source>
</reference>
<accession>A0ABV5LRN8</accession>
<dbReference type="Pfam" id="PF03099">
    <property type="entry name" value="BPL_LplA_LipB"/>
    <property type="match status" value="1"/>
</dbReference>
<gene>
    <name evidence="5" type="ORF">ACFFVI_07085</name>
</gene>
<protein>
    <recommendedName>
        <fullName evidence="3">biotin--[biotin carboxyl-carrier protein] ligase</fullName>
        <ecNumber evidence="3">6.3.4.15</ecNumber>
    </recommendedName>
</protein>
<keyword evidence="1 5" id="KW-0436">Ligase</keyword>
<dbReference type="Proteomes" id="UP001589748">
    <property type="component" value="Unassembled WGS sequence"/>
</dbReference>
<dbReference type="PROSITE" id="PS51733">
    <property type="entry name" value="BPL_LPL_CATALYTIC"/>
    <property type="match status" value="1"/>
</dbReference>
<dbReference type="Pfam" id="PF02237">
    <property type="entry name" value="BPL_C"/>
    <property type="match status" value="1"/>
</dbReference>
<evidence type="ECO:0000313" key="5">
    <source>
        <dbReference type="EMBL" id="MFB9376730.1"/>
    </source>
</evidence>
<dbReference type="GO" id="GO:0004077">
    <property type="term" value="F:biotin--[biotin carboxyl-carrier protein] ligase activity"/>
    <property type="evidence" value="ECO:0007669"/>
    <property type="project" value="UniProtKB-EC"/>
</dbReference>
<dbReference type="InterPro" id="IPR045864">
    <property type="entry name" value="aa-tRNA-synth_II/BPL/LPL"/>
</dbReference>
<dbReference type="InterPro" id="IPR004408">
    <property type="entry name" value="Biotin_CoA_COase_ligase"/>
</dbReference>
<dbReference type="PANTHER" id="PTHR12835">
    <property type="entry name" value="BIOTIN PROTEIN LIGASE"/>
    <property type="match status" value="1"/>
</dbReference>
<dbReference type="CDD" id="cd16442">
    <property type="entry name" value="BPL"/>
    <property type="match status" value="1"/>
</dbReference>
<dbReference type="EMBL" id="JBHMDM010000004">
    <property type="protein sequence ID" value="MFB9376730.1"/>
    <property type="molecule type" value="Genomic_DNA"/>
</dbReference>
<proteinExistence type="predicted"/>
<dbReference type="PANTHER" id="PTHR12835:SF5">
    <property type="entry name" value="BIOTIN--PROTEIN LIGASE"/>
    <property type="match status" value="1"/>
</dbReference>
<dbReference type="NCBIfam" id="TIGR00121">
    <property type="entry name" value="birA_ligase"/>
    <property type="match status" value="1"/>
</dbReference>
<evidence type="ECO:0000259" key="4">
    <source>
        <dbReference type="PROSITE" id="PS51733"/>
    </source>
</evidence>
<sequence length="305" mass="31942">MTSEQRPRGAWSDLGRPPLRVQALRRALLAAEPGGPGFSALDVVAETGSTNADLLARPAALDRTVLLADHQVSGRGRVGRAWTSPPRTATATSVLLRPDVPRERWSWLPLLTALAVTDALRERARVDAVVKWPNDVLVAAPGGGHGGDARKVCGILVEVGADGRVVCGWGLNVLQRADELPVADPDAVPAPTPATSLLLEGAAVTDRDTLARAGLRAFEARLRAWVAAGGDPVRSGQLSDYRAACDTLGREVRVHRPGGDVLTGAAEDVTEDGRLVVRPAGSVPVHLSAGDVVHVRPVPGSARRG</sequence>
<dbReference type="EC" id="6.3.4.15" evidence="3"/>
<dbReference type="InterPro" id="IPR004143">
    <property type="entry name" value="BPL_LPL_catalytic"/>
</dbReference>
<feature type="domain" description="BPL/LPL catalytic" evidence="4">
    <location>
        <begin position="22"/>
        <end position="226"/>
    </location>
</feature>
<evidence type="ECO:0000313" key="6">
    <source>
        <dbReference type="Proteomes" id="UP001589748"/>
    </source>
</evidence>
<dbReference type="Gene3D" id="2.30.30.100">
    <property type="match status" value="1"/>
</dbReference>
<evidence type="ECO:0000256" key="3">
    <source>
        <dbReference type="ARBA" id="ARBA00024227"/>
    </source>
</evidence>
<name>A0ABV5LRN8_9ACTN</name>
<keyword evidence="2" id="KW-0092">Biotin</keyword>
<dbReference type="InterPro" id="IPR003142">
    <property type="entry name" value="BPL_C"/>
</dbReference>
<dbReference type="SUPFAM" id="SSF55681">
    <property type="entry name" value="Class II aaRS and biotin synthetases"/>
    <property type="match status" value="1"/>
</dbReference>
<evidence type="ECO:0000256" key="2">
    <source>
        <dbReference type="ARBA" id="ARBA00023267"/>
    </source>
</evidence>
<organism evidence="5 6">
    <name type="scientific">Kineococcus gynurae</name>
    <dbReference type="NCBI Taxonomy" id="452979"/>
    <lineage>
        <taxon>Bacteria</taxon>
        <taxon>Bacillati</taxon>
        <taxon>Actinomycetota</taxon>
        <taxon>Actinomycetes</taxon>
        <taxon>Kineosporiales</taxon>
        <taxon>Kineosporiaceae</taxon>
        <taxon>Kineococcus</taxon>
    </lineage>
</organism>
<comment type="caution">
    <text evidence="5">The sequence shown here is derived from an EMBL/GenBank/DDBJ whole genome shotgun (WGS) entry which is preliminary data.</text>
</comment>